<evidence type="ECO:0000256" key="1">
    <source>
        <dbReference type="SAM" id="MobiDB-lite"/>
    </source>
</evidence>
<dbReference type="AlphaFoldDB" id="A0AAV0YCS2"/>
<comment type="caution">
    <text evidence="3">The sequence shown here is derived from an EMBL/GenBank/DDBJ whole genome shotgun (WGS) entry which is preliminary data.</text>
</comment>
<feature type="region of interest" description="Disordered" evidence="1">
    <location>
        <begin position="104"/>
        <end position="223"/>
    </location>
</feature>
<protein>
    <submittedName>
        <fullName evidence="3">Uncharacterized protein</fullName>
    </submittedName>
</protein>
<name>A0AAV0YCS2_VICFA</name>
<evidence type="ECO:0000313" key="3">
    <source>
        <dbReference type="EMBL" id="CAI8583604.1"/>
    </source>
</evidence>
<gene>
    <name evidence="3" type="ORF">VFH_U034880</name>
</gene>
<proteinExistence type="predicted"/>
<sequence>MAKIIFVLVFAIAVAMPLRTVLGQGGWQDLMGQGDLTETLDEAKKAIGAASTAAAGQAAFDDYFGGGGDLGGAADSAADAAADGVPADASSASLADWIDENATSAETGAPPLPVDSPIGQPEDLPAPTPQGSETDDVDSFAPGQSPGYEFRAPSNAFKVIPEAPEDDGSDIDGRKTPGSIPIESPTDAPDGAPSDDDEDADSPYGAPSFAPQGVSGLDFDDNI</sequence>
<evidence type="ECO:0000313" key="4">
    <source>
        <dbReference type="Proteomes" id="UP001157006"/>
    </source>
</evidence>
<dbReference type="EMBL" id="CATIWC010000848">
    <property type="protein sequence ID" value="CAI8583604.1"/>
    <property type="molecule type" value="Genomic_DNA"/>
</dbReference>
<keyword evidence="2" id="KW-0732">Signal</keyword>
<reference evidence="3 4" key="1">
    <citation type="submission" date="2023-01" db="EMBL/GenBank/DDBJ databases">
        <authorList>
            <person name="Kreplak J."/>
        </authorList>
    </citation>
    <scope>NUCLEOTIDE SEQUENCE [LARGE SCALE GENOMIC DNA]</scope>
</reference>
<dbReference type="Proteomes" id="UP001157006">
    <property type="component" value="Unassembled WGS sequence"/>
</dbReference>
<feature type="chain" id="PRO_5044021449" evidence="2">
    <location>
        <begin position="24"/>
        <end position="223"/>
    </location>
</feature>
<evidence type="ECO:0000256" key="2">
    <source>
        <dbReference type="SAM" id="SignalP"/>
    </source>
</evidence>
<accession>A0AAV0YCS2</accession>
<organism evidence="3 4">
    <name type="scientific">Vicia faba</name>
    <name type="common">Broad bean</name>
    <name type="synonym">Faba vulgaris</name>
    <dbReference type="NCBI Taxonomy" id="3906"/>
    <lineage>
        <taxon>Eukaryota</taxon>
        <taxon>Viridiplantae</taxon>
        <taxon>Streptophyta</taxon>
        <taxon>Embryophyta</taxon>
        <taxon>Tracheophyta</taxon>
        <taxon>Spermatophyta</taxon>
        <taxon>Magnoliopsida</taxon>
        <taxon>eudicotyledons</taxon>
        <taxon>Gunneridae</taxon>
        <taxon>Pentapetalae</taxon>
        <taxon>rosids</taxon>
        <taxon>fabids</taxon>
        <taxon>Fabales</taxon>
        <taxon>Fabaceae</taxon>
        <taxon>Papilionoideae</taxon>
        <taxon>50 kb inversion clade</taxon>
        <taxon>NPAAA clade</taxon>
        <taxon>Hologalegina</taxon>
        <taxon>IRL clade</taxon>
        <taxon>Fabeae</taxon>
        <taxon>Vicia</taxon>
    </lineage>
</organism>
<feature type="signal peptide" evidence="2">
    <location>
        <begin position="1"/>
        <end position="23"/>
    </location>
</feature>
<keyword evidence="4" id="KW-1185">Reference proteome</keyword>